<keyword evidence="1" id="KW-0812">Transmembrane</keyword>
<dbReference type="EMBL" id="UINC01042955">
    <property type="protein sequence ID" value="SVB46290.1"/>
    <property type="molecule type" value="Genomic_DNA"/>
</dbReference>
<evidence type="ECO:0000256" key="1">
    <source>
        <dbReference type="SAM" id="Phobius"/>
    </source>
</evidence>
<protein>
    <submittedName>
        <fullName evidence="2">Uncharacterized protein</fullName>
    </submittedName>
</protein>
<feature type="transmembrane region" description="Helical" evidence="1">
    <location>
        <begin position="88"/>
        <end position="106"/>
    </location>
</feature>
<keyword evidence="1" id="KW-0472">Membrane</keyword>
<sequence length="150" mass="16963">MLIEWNDFVAFLRTRAQELGETQFDQVRYGDVGMALVLALVISVALLLTLSRVAFWRRGHSRHHSGHLIDPKLQRGTIVRALYHSPKLLLVMAVVVLLVAVSDPFLTATEEVMGDVESRIRIDLVDTSLSMAWEFPDTRKSRAEVAREAH</sequence>
<reference evidence="2" key="1">
    <citation type="submission" date="2018-05" db="EMBL/GenBank/DDBJ databases">
        <authorList>
            <person name="Lanie J.A."/>
            <person name="Ng W.-L."/>
            <person name="Kazmierczak K.M."/>
            <person name="Andrzejewski T.M."/>
            <person name="Davidsen T.M."/>
            <person name="Wayne K.J."/>
            <person name="Tettelin H."/>
            <person name="Glass J.I."/>
            <person name="Rusch D."/>
            <person name="Podicherti R."/>
            <person name="Tsui H.-C.T."/>
            <person name="Winkler M.E."/>
        </authorList>
    </citation>
    <scope>NUCLEOTIDE SEQUENCE</scope>
</reference>
<dbReference type="AlphaFoldDB" id="A0A382E6M8"/>
<evidence type="ECO:0000313" key="2">
    <source>
        <dbReference type="EMBL" id="SVB46290.1"/>
    </source>
</evidence>
<feature type="transmembrane region" description="Helical" evidence="1">
    <location>
        <begin position="32"/>
        <end position="55"/>
    </location>
</feature>
<accession>A0A382E6M8</accession>
<gene>
    <name evidence="2" type="ORF">METZ01_LOCUS199144</name>
</gene>
<keyword evidence="1" id="KW-1133">Transmembrane helix</keyword>
<organism evidence="2">
    <name type="scientific">marine metagenome</name>
    <dbReference type="NCBI Taxonomy" id="408172"/>
    <lineage>
        <taxon>unclassified sequences</taxon>
        <taxon>metagenomes</taxon>
        <taxon>ecological metagenomes</taxon>
    </lineage>
</organism>
<proteinExistence type="predicted"/>
<name>A0A382E6M8_9ZZZZ</name>
<feature type="non-terminal residue" evidence="2">
    <location>
        <position position="150"/>
    </location>
</feature>